<keyword evidence="10" id="KW-1133">Transmembrane helix</keyword>
<keyword evidence="8" id="KW-0106">Calcium</keyword>
<dbReference type="GO" id="GO:0005886">
    <property type="term" value="C:plasma membrane"/>
    <property type="evidence" value="ECO:0007669"/>
    <property type="project" value="UniProtKB-SubCell"/>
</dbReference>
<evidence type="ECO:0000313" key="18">
    <source>
        <dbReference type="EMBL" id="PLW54074.1"/>
    </source>
</evidence>
<name>A0A2N5U9I7_9BASI</name>
<protein>
    <recommendedName>
        <fullName evidence="14">sn-1-specific diacylglycerol lipase</fullName>
        <ecNumber evidence="14">3.1.1.116</ecNumber>
    </recommendedName>
</protein>
<keyword evidence="7" id="KW-0378">Hydrolase</keyword>
<dbReference type="EC" id="3.1.1.116" evidence="14"/>
<feature type="compositionally biased region" description="Low complexity" evidence="15">
    <location>
        <begin position="622"/>
        <end position="644"/>
    </location>
</feature>
<accession>A0A2N5U9I7</accession>
<dbReference type="OrthoDB" id="438440at2759"/>
<evidence type="ECO:0000256" key="12">
    <source>
        <dbReference type="ARBA" id="ARBA00023136"/>
    </source>
</evidence>
<feature type="compositionally biased region" description="Basic residues" evidence="15">
    <location>
        <begin position="669"/>
        <end position="678"/>
    </location>
</feature>
<keyword evidence="19" id="KW-1185">Reference proteome</keyword>
<evidence type="ECO:0000256" key="2">
    <source>
        <dbReference type="ARBA" id="ARBA00004651"/>
    </source>
</evidence>
<evidence type="ECO:0000256" key="7">
    <source>
        <dbReference type="ARBA" id="ARBA00022801"/>
    </source>
</evidence>
<feature type="domain" description="Fungal lipase-type" evidence="16">
    <location>
        <begin position="906"/>
        <end position="1073"/>
    </location>
</feature>
<keyword evidence="9" id="KW-0442">Lipid degradation</keyword>
<comment type="cofactor">
    <cofactor evidence="1">
        <name>Ca(2+)</name>
        <dbReference type="ChEBI" id="CHEBI:29108"/>
    </cofactor>
</comment>
<feature type="region of interest" description="Disordered" evidence="15">
    <location>
        <begin position="358"/>
        <end position="417"/>
    </location>
</feature>
<evidence type="ECO:0000313" key="20">
    <source>
        <dbReference type="Proteomes" id="UP000235392"/>
    </source>
</evidence>
<feature type="compositionally biased region" description="Pro residues" evidence="15">
    <location>
        <begin position="50"/>
        <end position="65"/>
    </location>
</feature>
<evidence type="ECO:0000256" key="3">
    <source>
        <dbReference type="ARBA" id="ARBA00022475"/>
    </source>
</evidence>
<reference evidence="19 20" key="1">
    <citation type="submission" date="2017-11" db="EMBL/GenBank/DDBJ databases">
        <title>De novo assembly and phasing of dikaryotic genomes from two isolates of Puccinia coronata f. sp. avenae, the causal agent of oat crown rust.</title>
        <authorList>
            <person name="Miller M.E."/>
            <person name="Zhang Y."/>
            <person name="Omidvar V."/>
            <person name="Sperschneider J."/>
            <person name="Schwessinger B."/>
            <person name="Raley C."/>
            <person name="Palmer J.M."/>
            <person name="Garnica D."/>
            <person name="Upadhyaya N."/>
            <person name="Rathjen J."/>
            <person name="Taylor J.M."/>
            <person name="Park R.F."/>
            <person name="Dodds P.N."/>
            <person name="Hirsch C.D."/>
            <person name="Kianian S.F."/>
            <person name="Figueroa M."/>
        </authorList>
    </citation>
    <scope>NUCLEOTIDE SEQUENCE [LARGE SCALE GENOMIC DNA]</scope>
    <source>
        <strain evidence="18">12NC29</strain>
        <strain evidence="17">12SD80</strain>
    </source>
</reference>
<dbReference type="InterPro" id="IPR052214">
    <property type="entry name" value="DAG_Lipase-Related"/>
</dbReference>
<evidence type="ECO:0000256" key="14">
    <source>
        <dbReference type="ARBA" id="ARBA00026104"/>
    </source>
</evidence>
<keyword evidence="11" id="KW-0443">Lipid metabolism</keyword>
<feature type="compositionally biased region" description="Basic residues" evidence="15">
    <location>
        <begin position="611"/>
        <end position="621"/>
    </location>
</feature>
<dbReference type="Gene3D" id="3.40.50.1820">
    <property type="entry name" value="alpha/beta hydrolase"/>
    <property type="match status" value="1"/>
</dbReference>
<evidence type="ECO:0000256" key="15">
    <source>
        <dbReference type="SAM" id="MobiDB-lite"/>
    </source>
</evidence>
<dbReference type="Pfam" id="PF01764">
    <property type="entry name" value="Lipase_3"/>
    <property type="match status" value="1"/>
</dbReference>
<dbReference type="STRING" id="200324.A0A2N5U9I7"/>
<keyword evidence="4" id="KW-0597">Phosphoprotein</keyword>
<evidence type="ECO:0000256" key="5">
    <source>
        <dbReference type="ARBA" id="ARBA00022692"/>
    </source>
</evidence>
<evidence type="ECO:0000256" key="9">
    <source>
        <dbReference type="ARBA" id="ARBA00022963"/>
    </source>
</evidence>
<dbReference type="SUPFAM" id="SSF53474">
    <property type="entry name" value="alpha/beta-Hydrolases"/>
    <property type="match status" value="1"/>
</dbReference>
<comment type="caution">
    <text evidence="17">The sequence shown here is derived from an EMBL/GenBank/DDBJ whole genome shotgun (WGS) entry which is preliminary data.</text>
</comment>
<feature type="compositionally biased region" description="Polar residues" evidence="15">
    <location>
        <begin position="39"/>
        <end position="49"/>
    </location>
</feature>
<keyword evidence="6" id="KW-0479">Metal-binding</keyword>
<evidence type="ECO:0000256" key="13">
    <source>
        <dbReference type="ARBA" id="ARBA00024531"/>
    </source>
</evidence>
<dbReference type="CDD" id="cd00519">
    <property type="entry name" value="Lipase_3"/>
    <property type="match status" value="1"/>
</dbReference>
<feature type="compositionally biased region" description="Low complexity" evidence="15">
    <location>
        <begin position="1225"/>
        <end position="1287"/>
    </location>
</feature>
<feature type="compositionally biased region" description="Low complexity" evidence="15">
    <location>
        <begin position="515"/>
        <end position="550"/>
    </location>
</feature>
<feature type="compositionally biased region" description="Polar residues" evidence="15">
    <location>
        <begin position="562"/>
        <end position="572"/>
    </location>
</feature>
<dbReference type="GO" id="GO:0016298">
    <property type="term" value="F:lipase activity"/>
    <property type="evidence" value="ECO:0007669"/>
    <property type="project" value="TreeGrafter"/>
</dbReference>
<evidence type="ECO:0000313" key="19">
    <source>
        <dbReference type="Proteomes" id="UP000235388"/>
    </source>
</evidence>
<keyword evidence="5" id="KW-0812">Transmembrane</keyword>
<feature type="compositionally biased region" description="Low complexity" evidence="15">
    <location>
        <begin position="362"/>
        <end position="377"/>
    </location>
</feature>
<evidence type="ECO:0000256" key="11">
    <source>
        <dbReference type="ARBA" id="ARBA00023098"/>
    </source>
</evidence>
<proteinExistence type="predicted"/>
<feature type="region of interest" description="Disordered" evidence="15">
    <location>
        <begin position="1221"/>
        <end position="1292"/>
    </location>
</feature>
<evidence type="ECO:0000259" key="16">
    <source>
        <dbReference type="Pfam" id="PF01764"/>
    </source>
</evidence>
<dbReference type="Proteomes" id="UP000235392">
    <property type="component" value="Unassembled WGS sequence"/>
</dbReference>
<comment type="subcellular location">
    <subcellularLocation>
        <location evidence="2">Cell membrane</location>
        <topology evidence="2">Multi-pass membrane protein</topology>
    </subcellularLocation>
</comment>
<dbReference type="PANTHER" id="PTHR45792">
    <property type="entry name" value="DIACYLGLYCEROL LIPASE HOMOLOG-RELATED"/>
    <property type="match status" value="1"/>
</dbReference>
<feature type="compositionally biased region" description="Low complexity" evidence="15">
    <location>
        <begin position="595"/>
        <end position="610"/>
    </location>
</feature>
<feature type="compositionally biased region" description="Low complexity" evidence="15">
    <location>
        <begin position="652"/>
        <end position="661"/>
    </location>
</feature>
<feature type="region of interest" description="Disordered" evidence="15">
    <location>
        <begin position="39"/>
        <end position="67"/>
    </location>
</feature>
<feature type="region of interest" description="Disordered" evidence="15">
    <location>
        <begin position="515"/>
        <end position="690"/>
    </location>
</feature>
<dbReference type="EMBL" id="PGCJ01000051">
    <property type="protein sequence ID" value="PLW54074.1"/>
    <property type="molecule type" value="Genomic_DNA"/>
</dbReference>
<organism evidence="17 20">
    <name type="scientific">Puccinia coronata f. sp. avenae</name>
    <dbReference type="NCBI Taxonomy" id="200324"/>
    <lineage>
        <taxon>Eukaryota</taxon>
        <taxon>Fungi</taxon>
        <taxon>Dikarya</taxon>
        <taxon>Basidiomycota</taxon>
        <taxon>Pucciniomycotina</taxon>
        <taxon>Pucciniomycetes</taxon>
        <taxon>Pucciniales</taxon>
        <taxon>Pucciniaceae</taxon>
        <taxon>Puccinia</taxon>
    </lineage>
</organism>
<evidence type="ECO:0000256" key="10">
    <source>
        <dbReference type="ARBA" id="ARBA00022989"/>
    </source>
</evidence>
<dbReference type="InterPro" id="IPR002921">
    <property type="entry name" value="Fungal_lipase-type"/>
</dbReference>
<evidence type="ECO:0000256" key="4">
    <source>
        <dbReference type="ARBA" id="ARBA00022553"/>
    </source>
</evidence>
<dbReference type="GO" id="GO:0019369">
    <property type="term" value="P:arachidonate metabolic process"/>
    <property type="evidence" value="ECO:0007669"/>
    <property type="project" value="TreeGrafter"/>
</dbReference>
<dbReference type="GO" id="GO:0046340">
    <property type="term" value="P:diacylglycerol catabolic process"/>
    <property type="evidence" value="ECO:0007669"/>
    <property type="project" value="TreeGrafter"/>
</dbReference>
<feature type="region of interest" description="Disordered" evidence="15">
    <location>
        <begin position="702"/>
        <end position="754"/>
    </location>
</feature>
<sequence length="1343" mass="146603">MLTFLSQLASSYFATPSKQIILTPNALSLANIASHTDEQTQSAHSFFTTPSPPPPQQQPQQPLAPPKTAATNSLLLLQQPSFSRTAPLLAHPHFTPRETALSPRATQDLISRLDATSPLLPQNLANFITAASLAARVSLRSSAFFIELILESLRYSTTTSLGITRRALISAVGSARAIHYNHDDHNPSQHITSIQPHHSNYLNVLDHYTNVGIYLVHHVFTMAELFSIAGLNLTHSVISAGFETAELSVMMLDSIFGSNESSRALSAIIMLVRRELLHDPRFTPSHSNSLMGLISLTKAITAFACLQLATSRRTTASMKMRVVWDATMVAESVTESKSLIGDIDYQLGIKQGRAHGCRSLPNDISSSQQNNIISDTPSPFPPSTRPSPRQSIHKLSESDKSSLVPDLRSSMTGRTTTRIKLNRFNSASLSASTSQNPSHLVEEREEIEYELTQILTDGQNNLVHLDASKSPYMDLSTPSSNAEELVPEDVRQALYQVKRTSYSRTQSYASELTSLGTSSTLPDHASSSTYQLTTLTTQTMRTRTTTNSTSHSDHIPSAHHSPLNTAINNDNISPAHLTCSPQPSYEPYQVNWSADLPPLSDPSSSTPPRSRLIRVTKKHSRSNSQSNQINHQSGERSTSNSVNSRPRRSKSKSMPSSPRQSLFFSQPKLVRRSLTRSKTHSDVNSVFPDDPYSVVYPFQPMVSSSRTPPLSPSVISEESSLQSDEPVIQPDPQHRPLPFGSTISEIHPEDDEDVDDEPGYFGLSDGQRTTTVVPPPFFITPQHSSTSIQTVRTHRVSQSVSPTTQPPSSDFPPQSLVKNLGRFMRYSSAAYGQQFLRIMGIGVDSFNYPNTKKHSANDHAFASHVGLAVDQILLSSFTEPNPVLGNEVLSPLVHYVSIDHDSKAVVLTCRGTLGLSDILVDLTCEYEPITVDGGDPNASYLAHSGMLHSALRLRRESSTVHEVIKQALIDYPSYGLIITGHSLGGGVAALLAVLCSTRTESFLAQIDRQSTSIAHPPISTKFVTSFRSGFPPGRPIHSYTYGTPAVASVDLSEYTKGLVTTVCNGIDLVPTLSLGVLHDFKSIAVSLHEEESVAIEIVKKVVGLYRPSHGPSWMKSSSGAASAQQASELFEADEAERVKEKVTMNSQEMRSGVGENRATGWNYRDPALEGPLFGKAETTPELGDWLWSLRRTMRAVSDAEKLYPPGEVWHVESYEVFVERDDEASTAATNDSSSGSSSTSRPASSAPKTTTPRNFSSSWKSRLSSSNNNTSSSSSSSSASQASAGPSSRREGRRIILRACDDVQARFSEPIFGKTMFHDHIPSQYELVLELLEAATAPTHLAT</sequence>
<evidence type="ECO:0000256" key="6">
    <source>
        <dbReference type="ARBA" id="ARBA00022723"/>
    </source>
</evidence>
<keyword evidence="3" id="KW-1003">Cell membrane</keyword>
<dbReference type="GO" id="GO:0046872">
    <property type="term" value="F:metal ion binding"/>
    <property type="evidence" value="ECO:0007669"/>
    <property type="project" value="UniProtKB-KW"/>
</dbReference>
<evidence type="ECO:0000256" key="8">
    <source>
        <dbReference type="ARBA" id="ARBA00022837"/>
    </source>
</evidence>
<gene>
    <name evidence="18" type="ORF">PCANC_06378</name>
    <name evidence="17" type="ORF">PCASD_14304</name>
</gene>
<dbReference type="EMBL" id="PGCI01000198">
    <property type="protein sequence ID" value="PLW34402.1"/>
    <property type="molecule type" value="Genomic_DNA"/>
</dbReference>
<evidence type="ECO:0000256" key="1">
    <source>
        <dbReference type="ARBA" id="ARBA00001913"/>
    </source>
</evidence>
<dbReference type="Proteomes" id="UP000235388">
    <property type="component" value="Unassembled WGS sequence"/>
</dbReference>
<evidence type="ECO:0000313" key="17">
    <source>
        <dbReference type="EMBL" id="PLW34402.1"/>
    </source>
</evidence>
<feature type="compositionally biased region" description="Polar residues" evidence="15">
    <location>
        <begin position="702"/>
        <end position="723"/>
    </location>
</feature>
<keyword evidence="12" id="KW-0472">Membrane</keyword>
<comment type="catalytic activity">
    <reaction evidence="13">
        <text>a 1,2-diacyl-sn-glycerol + H2O = a 2-acylglycerol + a fatty acid + H(+)</text>
        <dbReference type="Rhea" id="RHEA:33275"/>
        <dbReference type="ChEBI" id="CHEBI:15377"/>
        <dbReference type="ChEBI" id="CHEBI:15378"/>
        <dbReference type="ChEBI" id="CHEBI:17389"/>
        <dbReference type="ChEBI" id="CHEBI:17815"/>
        <dbReference type="ChEBI" id="CHEBI:28868"/>
        <dbReference type="EC" id="3.1.1.116"/>
    </reaction>
    <physiologicalReaction direction="left-to-right" evidence="13">
        <dbReference type="Rhea" id="RHEA:33276"/>
    </physiologicalReaction>
</comment>
<dbReference type="PANTHER" id="PTHR45792:SF7">
    <property type="entry name" value="PUTATIVE (AFU_ORTHOLOGUE AFUA_6G02710)-RELATED"/>
    <property type="match status" value="1"/>
</dbReference>
<dbReference type="InterPro" id="IPR029058">
    <property type="entry name" value="AB_hydrolase_fold"/>
</dbReference>